<dbReference type="InterPro" id="IPR011050">
    <property type="entry name" value="Pectin_lyase_fold/virulence"/>
</dbReference>
<keyword evidence="5" id="KW-1185">Reference proteome</keyword>
<reference evidence="4 5" key="1">
    <citation type="submission" date="2019-08" db="EMBL/GenBank/DDBJ databases">
        <title>Deep-cultivation of Planctomycetes and their phenomic and genomic characterization uncovers novel biology.</title>
        <authorList>
            <person name="Wiegand S."/>
            <person name="Jogler M."/>
            <person name="Boedeker C."/>
            <person name="Pinto D."/>
            <person name="Vollmers J."/>
            <person name="Rivas-Marin E."/>
            <person name="Kohn T."/>
            <person name="Peeters S.H."/>
            <person name="Heuer A."/>
            <person name="Rast P."/>
            <person name="Oberbeckmann S."/>
            <person name="Bunk B."/>
            <person name="Jeske O."/>
            <person name="Meyerdierks A."/>
            <person name="Storesund J.E."/>
            <person name="Kallscheuer N."/>
            <person name="Luecker S."/>
            <person name="Lage O.M."/>
            <person name="Pohl T."/>
            <person name="Merkel B.J."/>
            <person name="Hornburger P."/>
            <person name="Mueller R.-W."/>
            <person name="Bruemmer F."/>
            <person name="Labrenz M."/>
            <person name="Spormann A.M."/>
            <person name="Op den Camp H."/>
            <person name="Overmann J."/>
            <person name="Amann R."/>
            <person name="Jetten M.S.M."/>
            <person name="Mascher T."/>
            <person name="Medema M.H."/>
            <person name="Devos D.P."/>
            <person name="Kaster A.-K."/>
            <person name="Ovreas L."/>
            <person name="Rohde M."/>
            <person name="Galperin M.Y."/>
            <person name="Jogler C."/>
        </authorList>
    </citation>
    <scope>NUCLEOTIDE SEQUENCE [LARGE SCALE GENOMIC DNA]</scope>
    <source>
        <strain evidence="4 5">UC8</strain>
    </source>
</reference>
<dbReference type="RefSeq" id="WP_068138063.1">
    <property type="nucleotide sequence ID" value="NZ_CP042914.1"/>
</dbReference>
<dbReference type="OrthoDB" id="9791852at2"/>
<accession>A0A5B9QZT8</accession>
<dbReference type="SMART" id="SM00710">
    <property type="entry name" value="PbH1"/>
    <property type="match status" value="7"/>
</dbReference>
<keyword evidence="2" id="KW-0732">Signal</keyword>
<protein>
    <recommendedName>
        <fullName evidence="3">Right handed beta helix domain-containing protein</fullName>
    </recommendedName>
</protein>
<evidence type="ECO:0000256" key="1">
    <source>
        <dbReference type="SAM" id="MobiDB-lite"/>
    </source>
</evidence>
<evidence type="ECO:0000313" key="5">
    <source>
        <dbReference type="Proteomes" id="UP000325286"/>
    </source>
</evidence>
<feature type="chain" id="PRO_5022971441" description="Right handed beta helix domain-containing protein" evidence="2">
    <location>
        <begin position="22"/>
        <end position="724"/>
    </location>
</feature>
<evidence type="ECO:0000259" key="3">
    <source>
        <dbReference type="Pfam" id="PF13229"/>
    </source>
</evidence>
<dbReference type="Gene3D" id="2.160.20.10">
    <property type="entry name" value="Single-stranded right-handed beta-helix, Pectin lyase-like"/>
    <property type="match status" value="2"/>
</dbReference>
<dbReference type="PROSITE" id="PS51257">
    <property type="entry name" value="PROKAR_LIPOPROTEIN"/>
    <property type="match status" value="1"/>
</dbReference>
<evidence type="ECO:0000256" key="2">
    <source>
        <dbReference type="SAM" id="SignalP"/>
    </source>
</evidence>
<dbReference type="KEGG" id="rul:UC8_56730"/>
<gene>
    <name evidence="4" type="ORF">UC8_56730</name>
</gene>
<evidence type="ECO:0000313" key="4">
    <source>
        <dbReference type="EMBL" id="QEG43622.1"/>
    </source>
</evidence>
<dbReference type="PANTHER" id="PTHR36453">
    <property type="entry name" value="SECRETED PROTEIN-RELATED"/>
    <property type="match status" value="1"/>
</dbReference>
<dbReference type="EMBL" id="CP042914">
    <property type="protein sequence ID" value="QEG43622.1"/>
    <property type="molecule type" value="Genomic_DNA"/>
</dbReference>
<dbReference type="AlphaFoldDB" id="A0A5B9QZT8"/>
<organism evidence="4 5">
    <name type="scientific">Roseimaritima ulvae</name>
    <dbReference type="NCBI Taxonomy" id="980254"/>
    <lineage>
        <taxon>Bacteria</taxon>
        <taxon>Pseudomonadati</taxon>
        <taxon>Planctomycetota</taxon>
        <taxon>Planctomycetia</taxon>
        <taxon>Pirellulales</taxon>
        <taxon>Pirellulaceae</taxon>
        <taxon>Roseimaritima</taxon>
    </lineage>
</organism>
<feature type="signal peptide" evidence="2">
    <location>
        <begin position="1"/>
        <end position="21"/>
    </location>
</feature>
<name>A0A5B9QZT8_9BACT</name>
<dbReference type="InterPro" id="IPR006626">
    <property type="entry name" value="PbH1"/>
</dbReference>
<dbReference type="PANTHER" id="PTHR36453:SF1">
    <property type="entry name" value="RIGHT HANDED BETA HELIX DOMAIN-CONTAINING PROTEIN"/>
    <property type="match status" value="1"/>
</dbReference>
<sequence length="724" mass="78987" precursor="true">MRPLSVIVPLLLMVACSRGLGAEAHVYVASGANTGGNGSRAQPFVTLHEAREAIAAARKADRVTGKVTVHVANGVYPLDTSFALGSDDSGTAESPIEYRSVEPGGAHLRGGITLQPSGFQAVSDAAVLERLDPAVRRHVRVYDLSEAMPESIPDFKVAFRGKPRGPWLYVDGQPMTLARWPNRDAAEGGWAGFTKALDTGLPDPGSDDPAKRKAHPGSFEFKDPRPARWNLDKGVWLQGYWTHDWSDEVIRVASYDADRHAITLAAPHNYGIMGGTWGAAKRRFFALNSLDELDAAGEWYLDRSGKRLYFYPPAALDNASIVLATVTDPLLKLSSVQHVTFSGFAIEYGHGNGVQVKESQHVQIVDCVVANLGGSGMSVNGSQNRIQGCELYNLGTSGLSLSGGDRKSLTPANNQAINNHIHHYGFFQRTYAPGIGVSGCGQVVRNNCIHDAPHNAILYGGNEHLFERNEIYRVVMETGDSGAFYTGRDWTSQGNVLRHNYIHDLGGGDASHVNTMGVYLDDCDSGDTIEGNVFYRAGRAIMIGGGRDNRVLNNLVIDCPIGLHMDARGMTWKQWNNPESAGWNLEGKAEAMLYRQPPWSERYPNLAGIMNDSPREPLHNPIRRNLFVDCTKQVCSFDGNVKKMLDKLPLADNVAVNTRGRADVVVAKDIPGFTTITGSDEKPVDIGFDAAAKRQYQLREGSRLQQQLPGFEAMPLDQIGLLRK</sequence>
<dbReference type="InterPro" id="IPR039448">
    <property type="entry name" value="Beta_helix"/>
</dbReference>
<dbReference type="Pfam" id="PF13229">
    <property type="entry name" value="Beta_helix"/>
    <property type="match status" value="2"/>
</dbReference>
<feature type="region of interest" description="Disordered" evidence="1">
    <location>
        <begin position="198"/>
        <end position="219"/>
    </location>
</feature>
<dbReference type="InterPro" id="IPR012334">
    <property type="entry name" value="Pectin_lyas_fold"/>
</dbReference>
<proteinExistence type="predicted"/>
<feature type="domain" description="Right handed beta helix" evidence="3">
    <location>
        <begin position="352"/>
        <end position="423"/>
    </location>
</feature>
<dbReference type="SUPFAM" id="SSF51126">
    <property type="entry name" value="Pectin lyase-like"/>
    <property type="match status" value="1"/>
</dbReference>
<dbReference type="Proteomes" id="UP000325286">
    <property type="component" value="Chromosome"/>
</dbReference>
<feature type="domain" description="Right handed beta helix" evidence="3">
    <location>
        <begin position="434"/>
        <end position="565"/>
    </location>
</feature>